<dbReference type="RefSeq" id="WP_214358302.1">
    <property type="nucleotide sequence ID" value="NZ_JAFEJS010000005.1"/>
</dbReference>
<protein>
    <submittedName>
        <fullName evidence="1">Uncharacterized protein</fullName>
    </submittedName>
</protein>
<proteinExistence type="predicted"/>
<evidence type="ECO:0000313" key="1">
    <source>
        <dbReference type="EMBL" id="MBT1172926.1"/>
    </source>
</evidence>
<dbReference type="Proteomes" id="UP000773064">
    <property type="component" value="Unassembled WGS sequence"/>
</dbReference>
<dbReference type="EMBL" id="JAFEJS010000005">
    <property type="protein sequence ID" value="MBT1172926.1"/>
    <property type="molecule type" value="Genomic_DNA"/>
</dbReference>
<name>A0ABS5UPR1_9BIFI</name>
<sequence>MDVEHETNRTPLEERFPALAQLDAMSDEQRIEALGGALDALRRELDEIGK</sequence>
<comment type="caution">
    <text evidence="1">The sequence shown here is derived from an EMBL/GenBank/DDBJ whole genome shotgun (WGS) entry which is preliminary data.</text>
</comment>
<gene>
    <name evidence="1" type="ORF">JS528_06065</name>
</gene>
<accession>A0ABS5UPR1</accession>
<keyword evidence="2" id="KW-1185">Reference proteome</keyword>
<reference evidence="1 2" key="1">
    <citation type="journal article" date="2021" name="Environ. Microbiol.">
        <title>Genetic insights into the dark matter of the mammalian gut microbiota through targeted genome reconstruction.</title>
        <authorList>
            <person name="Lugli G.A."/>
            <person name="Alessandri G."/>
            <person name="Milani C."/>
            <person name="Viappiani A."/>
            <person name="Fontana F."/>
            <person name="Tarracchini C."/>
            <person name="Mancabelli L."/>
            <person name="Argentini C."/>
            <person name="Ruiz L."/>
            <person name="Margolles A."/>
            <person name="van Sinderen D."/>
            <person name="Turroni F."/>
            <person name="Ventura M."/>
        </authorList>
    </citation>
    <scope>NUCLEOTIDE SEQUENCE [LARGE SCALE GENOMIC DNA]</scope>
    <source>
        <strain evidence="1 2">MA2</strain>
    </source>
</reference>
<organism evidence="1 2">
    <name type="scientific">Bifidobacterium santillanense</name>
    <dbReference type="NCBI Taxonomy" id="2809028"/>
    <lineage>
        <taxon>Bacteria</taxon>
        <taxon>Bacillati</taxon>
        <taxon>Actinomycetota</taxon>
        <taxon>Actinomycetes</taxon>
        <taxon>Bifidobacteriales</taxon>
        <taxon>Bifidobacteriaceae</taxon>
        <taxon>Bifidobacterium</taxon>
    </lineage>
</organism>
<evidence type="ECO:0000313" key="2">
    <source>
        <dbReference type="Proteomes" id="UP000773064"/>
    </source>
</evidence>